<evidence type="ECO:0000313" key="2">
    <source>
        <dbReference type="EMBL" id="GEP58063.1"/>
    </source>
</evidence>
<sequence>MTTLTVNLSSALQTTVDQPGVGVWAVYFNGGNAYSTEVDASVGSTSIDLPGDLNGGKVYLLIQSVDSGGIAPLTFGPSGIIQQESDINWQNAATYDFRYDSLELSLLGQAGDAANLTDVNGFGIPMSVQISYPNGAASQTRGYAVNGSSVFGDVDDASSQAVYAYSQGPLAGTNRMAASPTTAVSNSLPGYAASDWNAYVESLGDALAAGTTNPVRIAGYFNGAPSVEWINYTNPSTGITQAYSYNEYHNAGFYSYTASYANGTFTFTPAANSQIQGVISISVADLANSIYSTLGNATVTDPTTGLPYQFSANSGGTAVFNPYMNTGANDQWGAFFVPLLTGFIGGYMGGTTTAQNALLGSSSISLSENWNFDPTFAFGGKIAAGQPGAVTPWSWSGTYGTGVSHDPYAEIFFNNTNSYGNGYSDSLMSQFQQGGPLVPTGYTATLGNNPLSTTSGSSTVTVTDPNASGYDVGDLITFTGATVVGGITLAGTYTIASVGAGIYTVTASSNATATATGGGSTVTFQKDVDSITLTLFDDNETAPSGQTLPDVQGYTPTLIYDTSTGPFVAPLESTGAPNLSLVLNFGLGQMRLDPNATVQIGFYTGTSGGVAQFDYVALPSSNSQSLYQTWVYSNGTFIASGGAAANGSILNVNGLPYDTGINWYQIVVTNSSATRTYNLYASAVAGTGVLNPYYDQGGVNQAGSLALDGLAQIPAATLPVTEQYTTSLQIAAFNGGTMSMDPLLLTWITDSSIYSSTPGIWMTPATPVLGTLTGTDDAFANWGGSTNATPNSSLGAVTSGSLAIGWYGSDSTWIGYNASISNNVIGGYTNKVMGLDVALVTFSTTSGNTAHNPIVVNADIDGHWTSAATQFGNGTYQAVMTEYQSSDTAFTTPVALTSAPLTFTVNMAELSFAHTGSNFIQLDGSSGNADGNWVRLASTSSTMPNGTLLVYATDLDGNLVGRDGETGAGVTFDEAVLARIGSVAADGGTTLFQGKQSVYLPVGQQLHFAVQTGNDVIQKLPNVLVTGNDTLTVKVAGTFGTLNLTAEVDNTLSATATSAASQREYDEPWVFLNQGQHATVDIAGSAHDINTIHFVRLDVDRGGNWGVGGVAYGNTDAFRSAVRDHWDTGFVSTGGRGNFHDDFTWTASSGTGFYAPVLVTEGGDIFVIGKANVDGRDHIRLFGENTFGFEDLRADQHSDFDYNDLVMKLSVL</sequence>
<dbReference type="RefSeq" id="WP_147152945.1">
    <property type="nucleotide sequence ID" value="NZ_BKAJ01000093.1"/>
</dbReference>
<accession>A0A512NGI8</accession>
<feature type="domain" description="GH64" evidence="1">
    <location>
        <begin position="1"/>
        <end position="267"/>
    </location>
</feature>
<dbReference type="InterPro" id="IPR023366">
    <property type="entry name" value="ATP_synth_asu-like_sf"/>
</dbReference>
<dbReference type="Gene3D" id="2.40.30.20">
    <property type="match status" value="1"/>
</dbReference>
<dbReference type="InterPro" id="IPR032477">
    <property type="entry name" value="Glyco_hydro_64"/>
</dbReference>
<organism evidence="2 3">
    <name type="scientific">Reyranella soli</name>
    <dbReference type="NCBI Taxonomy" id="1230389"/>
    <lineage>
        <taxon>Bacteria</taxon>
        <taxon>Pseudomonadati</taxon>
        <taxon>Pseudomonadota</taxon>
        <taxon>Alphaproteobacteria</taxon>
        <taxon>Hyphomicrobiales</taxon>
        <taxon>Reyranellaceae</taxon>
        <taxon>Reyranella</taxon>
    </lineage>
</organism>
<proteinExistence type="predicted"/>
<dbReference type="Proteomes" id="UP000321058">
    <property type="component" value="Unassembled WGS sequence"/>
</dbReference>
<evidence type="ECO:0000313" key="3">
    <source>
        <dbReference type="Proteomes" id="UP000321058"/>
    </source>
</evidence>
<protein>
    <recommendedName>
        <fullName evidence="1">GH64 domain-containing protein</fullName>
    </recommendedName>
</protein>
<comment type="caution">
    <text evidence="2">The sequence shown here is derived from an EMBL/GenBank/DDBJ whole genome shotgun (WGS) entry which is preliminary data.</text>
</comment>
<dbReference type="EMBL" id="BKAJ01000093">
    <property type="protein sequence ID" value="GEP58063.1"/>
    <property type="molecule type" value="Genomic_DNA"/>
</dbReference>
<reference evidence="2 3" key="1">
    <citation type="submission" date="2019-07" db="EMBL/GenBank/DDBJ databases">
        <title>Whole genome shotgun sequence of Reyranella soli NBRC 108950.</title>
        <authorList>
            <person name="Hosoyama A."/>
            <person name="Uohara A."/>
            <person name="Ohji S."/>
            <person name="Ichikawa N."/>
        </authorList>
    </citation>
    <scope>NUCLEOTIDE SEQUENCE [LARGE SCALE GENOMIC DNA]</scope>
    <source>
        <strain evidence="2 3">NBRC 108950</strain>
    </source>
</reference>
<keyword evidence="3" id="KW-1185">Reference proteome</keyword>
<gene>
    <name evidence="2" type="ORF">RSO01_52290</name>
</gene>
<name>A0A512NGI8_9HYPH</name>
<dbReference type="PROSITE" id="PS52006">
    <property type="entry name" value="GH64"/>
    <property type="match status" value="1"/>
</dbReference>
<dbReference type="AlphaFoldDB" id="A0A512NGI8"/>
<evidence type="ECO:0000259" key="1">
    <source>
        <dbReference type="PROSITE" id="PS52006"/>
    </source>
</evidence>
<dbReference type="OrthoDB" id="9807209at2"/>